<comment type="caution">
    <text evidence="3">The sequence shown here is derived from an EMBL/GenBank/DDBJ whole genome shotgun (WGS) entry which is preliminary data.</text>
</comment>
<name>V9HMX9_9NEIS</name>
<dbReference type="RefSeq" id="WP_002641252.1">
    <property type="nucleotide sequence ID" value="NZ_CP019448.1"/>
</dbReference>
<organism evidence="3 4">
    <name type="scientific">Simonsiella muelleri ATCC 29453</name>
    <dbReference type="NCBI Taxonomy" id="641147"/>
    <lineage>
        <taxon>Bacteria</taxon>
        <taxon>Pseudomonadati</taxon>
        <taxon>Pseudomonadota</taxon>
        <taxon>Betaproteobacteria</taxon>
        <taxon>Neisseriales</taxon>
        <taxon>Neisseriaceae</taxon>
        <taxon>Simonsiella</taxon>
    </lineage>
</organism>
<dbReference type="Proteomes" id="UP000017813">
    <property type="component" value="Unassembled WGS sequence"/>
</dbReference>
<evidence type="ECO:0000256" key="1">
    <source>
        <dbReference type="SAM" id="Coils"/>
    </source>
</evidence>
<feature type="coiled-coil region" evidence="1">
    <location>
        <begin position="161"/>
        <end position="190"/>
    </location>
</feature>
<dbReference type="eggNOG" id="ENOG5032WH4">
    <property type="taxonomic scope" value="Bacteria"/>
</dbReference>
<keyword evidence="1" id="KW-0175">Coiled coil</keyword>
<evidence type="ECO:0000313" key="3">
    <source>
        <dbReference type="EMBL" id="EFG31939.2"/>
    </source>
</evidence>
<dbReference type="AlphaFoldDB" id="V9HMX9"/>
<dbReference type="EMBL" id="ADCY02000006">
    <property type="protein sequence ID" value="EFG31939.2"/>
    <property type="molecule type" value="Genomic_DNA"/>
</dbReference>
<accession>V9HMX9</accession>
<reference evidence="3 4" key="1">
    <citation type="submission" date="2010-03" db="EMBL/GenBank/DDBJ databases">
        <authorList>
            <consortium name="The Broad Institute Genome Sequencing Platform"/>
            <person name="Ward D."/>
            <person name="Earl A."/>
            <person name="Feldgarden M."/>
            <person name="Gevers D."/>
            <person name="Young S."/>
            <person name="Zeng Q."/>
            <person name="Koehrsen M."/>
            <person name="Alvarado L."/>
            <person name="Berlin A.M."/>
            <person name="Borenstein D."/>
            <person name="Chapman S.B."/>
            <person name="Chen Z."/>
            <person name="Engels R."/>
            <person name="Freedman E."/>
            <person name="Gellesch M."/>
            <person name="Goldberg J."/>
            <person name="Griggs A."/>
            <person name="Gujja S."/>
            <person name="Heilman E.R."/>
            <person name="Heiman D.I."/>
            <person name="Hepburn T.A."/>
            <person name="Howarth C."/>
            <person name="Jen D."/>
            <person name="Larson L."/>
            <person name="Mehta T."/>
            <person name="Park D."/>
            <person name="Pearson M."/>
            <person name="Richards J."/>
            <person name="Roberts A."/>
            <person name="Saif S."/>
            <person name="Shea T.D."/>
            <person name="Shenoy N."/>
            <person name="Sisk P."/>
            <person name="Stolte C."/>
            <person name="Sykes S.N."/>
            <person name="Walk T."/>
            <person name="White J."/>
            <person name="Yandava C."/>
            <person name="Izard J."/>
            <person name="Baranova O.V."/>
            <person name="Blanton J.M."/>
            <person name="Tanner A.C."/>
            <person name="Dewhirst F."/>
            <person name="Haas B."/>
            <person name="Nusbaum C."/>
            <person name="Birren B."/>
        </authorList>
    </citation>
    <scope>NUCLEOTIDE SEQUENCE [LARGE SCALE GENOMIC DNA]</scope>
    <source>
        <strain evidence="3 4">ATCC 29453</strain>
    </source>
</reference>
<gene>
    <name evidence="3" type="ORF">HMPREF9021_00342</name>
</gene>
<keyword evidence="2" id="KW-0732">Signal</keyword>
<feature type="chain" id="PRO_5030179004" description="DUF4124 domain-containing protein" evidence="2">
    <location>
        <begin position="22"/>
        <end position="217"/>
    </location>
</feature>
<dbReference type="OrthoDB" id="8606184at2"/>
<evidence type="ECO:0008006" key="5">
    <source>
        <dbReference type="Google" id="ProtNLM"/>
    </source>
</evidence>
<sequence length="217" mass="24070">MNTLKSSIFLFIFLISPLSVAQTTYICLIHGKPAYTTIKQDATCKPSIINGISETDTNQFAPPIQVASNVALPAEAVSAPVASNDANDAIAKIWTDYEYGSYDRTPILPPPTPRVEKIESLPPVTSSHKTQSANKNTAPIVHRPTFQIQYKPSVAPVMSRHQVLNQEIQNEQAALKAAQSQLEIAKKRNNMAAIYKISNIIRERQQNIQSLQREFSR</sequence>
<dbReference type="HOGENOM" id="CLU_1271566_0_0_4"/>
<proteinExistence type="predicted"/>
<protein>
    <recommendedName>
        <fullName evidence="5">DUF4124 domain-containing protein</fullName>
    </recommendedName>
</protein>
<evidence type="ECO:0000313" key="4">
    <source>
        <dbReference type="Proteomes" id="UP000017813"/>
    </source>
</evidence>
<keyword evidence="4" id="KW-1185">Reference proteome</keyword>
<evidence type="ECO:0000256" key="2">
    <source>
        <dbReference type="SAM" id="SignalP"/>
    </source>
</evidence>
<dbReference type="KEGG" id="smur:BWP33_00885"/>
<feature type="signal peptide" evidence="2">
    <location>
        <begin position="1"/>
        <end position="21"/>
    </location>
</feature>
<reference evidence="3 4" key="2">
    <citation type="submission" date="2011-10" db="EMBL/GenBank/DDBJ databases">
        <title>The Genome Sequence of Simonsiella muelleri ATCC 29453.</title>
        <authorList>
            <consortium name="The Broad Institute Genome Sequencing Platform"/>
            <consortium name="The Broad Institute Genome Sequencing Center for Infectious Disease"/>
            <person name="Earl A."/>
            <person name="Ward D."/>
            <person name="Feldgarden M."/>
            <person name="Gevers D."/>
            <person name="Izard J."/>
            <person name="Baranova O.V."/>
            <person name="Blanton J.M."/>
            <person name="Tanner A.C."/>
            <person name="Dewhirst F."/>
            <person name="Young S.K."/>
            <person name="Zeng Q."/>
            <person name="Gargeya S."/>
            <person name="Fitzgerald M."/>
            <person name="Haas B."/>
            <person name="Abouelleil A."/>
            <person name="Alvarado L."/>
            <person name="Arachchi H.M."/>
            <person name="Berlin A."/>
            <person name="Brown A."/>
            <person name="Chapman S.B."/>
            <person name="Chen Z."/>
            <person name="Dunbar C."/>
            <person name="Freedman E."/>
            <person name="Gearin G."/>
            <person name="Goldberg J."/>
            <person name="Griggs A."/>
            <person name="Gujja S."/>
            <person name="Heiman D."/>
            <person name="Howarth C."/>
            <person name="Larson L."/>
            <person name="Lui A."/>
            <person name="MacDonald P.J.P."/>
            <person name="Montmayeur A."/>
            <person name="Murphy C."/>
            <person name="Neiman D."/>
            <person name="Pearson M."/>
            <person name="Priest M."/>
            <person name="Roberts A."/>
            <person name="Saif S."/>
            <person name="Shea T."/>
            <person name="Shenoy N."/>
            <person name="Sisk P."/>
            <person name="Stolte C."/>
            <person name="Sykes S."/>
            <person name="Wortman J."/>
            <person name="Nusbaum C."/>
            <person name="Birren B."/>
        </authorList>
    </citation>
    <scope>NUCLEOTIDE SEQUENCE [LARGE SCALE GENOMIC DNA]</scope>
    <source>
        <strain evidence="3 4">ATCC 29453</strain>
    </source>
</reference>